<dbReference type="Pfam" id="PF11876">
    <property type="entry name" value="TsiV"/>
    <property type="match status" value="1"/>
</dbReference>
<dbReference type="EMBL" id="VIFM01000107">
    <property type="protein sequence ID" value="TQF13247.1"/>
    <property type="molecule type" value="Genomic_DNA"/>
</dbReference>
<evidence type="ECO:0000313" key="2">
    <source>
        <dbReference type="Proteomes" id="UP000315369"/>
    </source>
</evidence>
<organism evidence="1 2">
    <name type="scientific">Myxococcus llanfairpwllgwyngyllgogerychwyrndrobwllllantysiliogogogochensis</name>
    <dbReference type="NCBI Taxonomy" id="2590453"/>
    <lineage>
        <taxon>Bacteria</taxon>
        <taxon>Pseudomonadati</taxon>
        <taxon>Myxococcota</taxon>
        <taxon>Myxococcia</taxon>
        <taxon>Myxococcales</taxon>
        <taxon>Cystobacterineae</taxon>
        <taxon>Myxococcaceae</taxon>
        <taxon>Myxococcus</taxon>
    </lineage>
</organism>
<gene>
    <name evidence="1" type="ORF">FJV41_24935</name>
</gene>
<reference evidence="1 2" key="1">
    <citation type="submission" date="2019-06" db="EMBL/GenBank/DDBJ databases">
        <authorList>
            <person name="Livingstone P."/>
            <person name="Whitworth D."/>
        </authorList>
    </citation>
    <scope>NUCLEOTIDE SEQUENCE [LARGE SCALE GENOMIC DNA]</scope>
    <source>
        <strain evidence="1 2">AM401</strain>
    </source>
</reference>
<dbReference type="RefSeq" id="WP_141645048.1">
    <property type="nucleotide sequence ID" value="NZ_VIFM01000107.1"/>
</dbReference>
<dbReference type="AlphaFoldDB" id="A0A540WW86"/>
<proteinExistence type="predicted"/>
<sequence length="298" mass="33894">MGTNPFIELGPDDVPNHELKQGLVFYLRQAPSPAQARRVHDLYLRHCEGHIRCYRSTALGRDFVPWNGEARRHFEQVLLPTLRTQEHWGYVFWDGRAKDSWQFMFHGFRPHSEPGRASFYRFEFDWQVSPALVKTLAEEIAKAVPFHSGWGGYFLQARKAGPSAPAALDAMYAVARRYWGVNAYNLDVSVRYLLAGYGCVSWLTLIGHGLMEAAPAALASAKRGNPLFMETDFGVAFCLGDAPVLGDRNRQEPLEAYVTLARALAPLQIQEHASFGGTRWTEECTLQWFRRFTHPDDF</sequence>
<evidence type="ECO:0000313" key="1">
    <source>
        <dbReference type="EMBL" id="TQF13247.1"/>
    </source>
</evidence>
<protein>
    <submittedName>
        <fullName evidence="1">DUF3396 domain-containing protein</fullName>
    </submittedName>
</protein>
<dbReference type="InterPro" id="IPR021815">
    <property type="entry name" value="TsiV"/>
</dbReference>
<comment type="caution">
    <text evidence="1">The sequence shown here is derived from an EMBL/GenBank/DDBJ whole genome shotgun (WGS) entry which is preliminary data.</text>
</comment>
<keyword evidence="2" id="KW-1185">Reference proteome</keyword>
<accession>A0A540WW86</accession>
<name>A0A540WW86_9BACT</name>
<dbReference type="Proteomes" id="UP000315369">
    <property type="component" value="Unassembled WGS sequence"/>
</dbReference>